<keyword evidence="3" id="KW-0489">Methyltransferase</keyword>
<dbReference type="Proteomes" id="UP000287188">
    <property type="component" value="Unassembled WGS sequence"/>
</dbReference>
<dbReference type="OrthoDB" id="9757640at2"/>
<dbReference type="AlphaFoldDB" id="A0A402ARB5"/>
<sequence>MIAQLFDMACNLSPNVRRFLIKHWFQYLSVLDKEALMVFMNLGYAPTHTDKEQSPALAGRDEINRYCIQMYHHVAGAVELNNCDVLEVGSGRGGGASYITRYLRPRSMTGLDISENAVAFCNTYHQVEKLHFLQGDAEALPFADNSFDVVVNIESSYGYGHVDTFLSEVRRVLRPGGYFLFTDYRARDAIDTLQKQLCDSGLTKIREECITMNVLKALNLDNERKQKLIQQRVPAMLQKIFHYFAAMQGSHMYKALNSGAIDYRFFVLVKNK</sequence>
<dbReference type="PANTHER" id="PTHR44068:SF11">
    <property type="entry name" value="GERANYL DIPHOSPHATE 2-C-METHYLTRANSFERASE"/>
    <property type="match status" value="1"/>
</dbReference>
<organism evidence="3 4">
    <name type="scientific">Dictyobacter kobayashii</name>
    <dbReference type="NCBI Taxonomy" id="2014872"/>
    <lineage>
        <taxon>Bacteria</taxon>
        <taxon>Bacillati</taxon>
        <taxon>Chloroflexota</taxon>
        <taxon>Ktedonobacteria</taxon>
        <taxon>Ktedonobacterales</taxon>
        <taxon>Dictyobacteraceae</taxon>
        <taxon>Dictyobacter</taxon>
    </lineage>
</organism>
<dbReference type="Gene3D" id="3.40.50.150">
    <property type="entry name" value="Vaccinia Virus protein VP39"/>
    <property type="match status" value="1"/>
</dbReference>
<gene>
    <name evidence="3" type="primary">mtf2</name>
    <name evidence="3" type="ORF">KDK_54290</name>
</gene>
<reference evidence="4" key="1">
    <citation type="submission" date="2018-12" db="EMBL/GenBank/DDBJ databases">
        <title>Tengunoibacter tsumagoiensis gen. nov., sp. nov., Dictyobacter kobayashii sp. nov., D. alpinus sp. nov., and D. joshuensis sp. nov. and description of Dictyobacteraceae fam. nov. within the order Ktedonobacterales isolated from Tengu-no-mugimeshi.</title>
        <authorList>
            <person name="Wang C.M."/>
            <person name="Zheng Y."/>
            <person name="Sakai Y."/>
            <person name="Toyoda A."/>
            <person name="Minakuchi Y."/>
            <person name="Abe K."/>
            <person name="Yokota A."/>
            <person name="Yabe S."/>
        </authorList>
    </citation>
    <scope>NUCLEOTIDE SEQUENCE [LARGE SCALE GENOMIC DNA]</scope>
    <source>
        <strain evidence="4">Uno11</strain>
    </source>
</reference>
<protein>
    <submittedName>
        <fullName evidence="3">Fatty-acid O-methyltransferase</fullName>
    </submittedName>
</protein>
<dbReference type="CDD" id="cd02440">
    <property type="entry name" value="AdoMet_MTases"/>
    <property type="match status" value="1"/>
</dbReference>
<dbReference type="GO" id="GO:0008757">
    <property type="term" value="F:S-adenosylmethionine-dependent methyltransferase activity"/>
    <property type="evidence" value="ECO:0007669"/>
    <property type="project" value="InterPro"/>
</dbReference>
<keyword evidence="4" id="KW-1185">Reference proteome</keyword>
<feature type="domain" description="Methyltransferase type 11" evidence="2">
    <location>
        <begin position="86"/>
        <end position="181"/>
    </location>
</feature>
<evidence type="ECO:0000256" key="1">
    <source>
        <dbReference type="ARBA" id="ARBA00022679"/>
    </source>
</evidence>
<dbReference type="EMBL" id="BIFS01000001">
    <property type="protein sequence ID" value="GCE21629.1"/>
    <property type="molecule type" value="Genomic_DNA"/>
</dbReference>
<name>A0A402ARB5_9CHLR</name>
<accession>A0A402ARB5</accession>
<keyword evidence="1 3" id="KW-0808">Transferase</keyword>
<proteinExistence type="predicted"/>
<dbReference type="PANTHER" id="PTHR44068">
    <property type="entry name" value="ZGC:194242"/>
    <property type="match status" value="1"/>
</dbReference>
<dbReference type="InterPro" id="IPR029063">
    <property type="entry name" value="SAM-dependent_MTases_sf"/>
</dbReference>
<comment type="caution">
    <text evidence="3">The sequence shown here is derived from an EMBL/GenBank/DDBJ whole genome shotgun (WGS) entry which is preliminary data.</text>
</comment>
<dbReference type="RefSeq" id="WP_126553416.1">
    <property type="nucleotide sequence ID" value="NZ_BIFS01000001.1"/>
</dbReference>
<evidence type="ECO:0000313" key="3">
    <source>
        <dbReference type="EMBL" id="GCE21629.1"/>
    </source>
</evidence>
<dbReference type="GO" id="GO:0032259">
    <property type="term" value="P:methylation"/>
    <property type="evidence" value="ECO:0007669"/>
    <property type="project" value="UniProtKB-KW"/>
</dbReference>
<evidence type="ECO:0000313" key="4">
    <source>
        <dbReference type="Proteomes" id="UP000287188"/>
    </source>
</evidence>
<evidence type="ECO:0000259" key="2">
    <source>
        <dbReference type="Pfam" id="PF08241"/>
    </source>
</evidence>
<dbReference type="InterPro" id="IPR013216">
    <property type="entry name" value="Methyltransf_11"/>
</dbReference>
<dbReference type="InterPro" id="IPR050447">
    <property type="entry name" value="Erg6_SMT_methyltransf"/>
</dbReference>
<dbReference type="Pfam" id="PF08241">
    <property type="entry name" value="Methyltransf_11"/>
    <property type="match status" value="1"/>
</dbReference>
<dbReference type="SUPFAM" id="SSF53335">
    <property type="entry name" value="S-adenosyl-L-methionine-dependent methyltransferases"/>
    <property type="match status" value="1"/>
</dbReference>